<evidence type="ECO:0000313" key="8">
    <source>
        <dbReference type="Proteomes" id="UP000598775"/>
    </source>
</evidence>
<feature type="binding site" evidence="5">
    <location>
        <position position="14"/>
    </location>
    <ligand>
        <name>Zn(2+)</name>
        <dbReference type="ChEBI" id="CHEBI:29105"/>
        <note>catalytic</note>
    </ligand>
</feature>
<comment type="similarity">
    <text evidence="5">Belongs to the metallo-dependent hydrolases superfamily. Adenosine and AMP deaminases family. Adenine deaminase type 2 subfamily.</text>
</comment>
<evidence type="ECO:0000256" key="1">
    <source>
        <dbReference type="ARBA" id="ARBA00022723"/>
    </source>
</evidence>
<keyword evidence="4 5" id="KW-0546">Nucleotide metabolism</keyword>
<name>A0A917BBE2_9MICO</name>
<dbReference type="EMBL" id="BMGP01000006">
    <property type="protein sequence ID" value="GGF35363.1"/>
    <property type="molecule type" value="Genomic_DNA"/>
</dbReference>
<keyword evidence="8" id="KW-1185">Reference proteome</keyword>
<dbReference type="InterPro" id="IPR032466">
    <property type="entry name" value="Metal_Hydrolase"/>
</dbReference>
<dbReference type="RefSeq" id="WP_188679767.1">
    <property type="nucleotide sequence ID" value="NZ_BMGP01000006.1"/>
</dbReference>
<dbReference type="PANTHER" id="PTHR43114:SF6">
    <property type="entry name" value="ADENINE DEAMINASE"/>
    <property type="match status" value="1"/>
</dbReference>
<comment type="cofactor">
    <cofactor evidence="5">
        <name>Zn(2+)</name>
        <dbReference type="ChEBI" id="CHEBI:29105"/>
    </cofactor>
    <text evidence="5">Binds 1 zinc ion per subunit.</text>
</comment>
<keyword evidence="3 5" id="KW-0862">Zinc</keyword>
<dbReference type="HAMAP" id="MF_01962">
    <property type="entry name" value="Adenine_deaminase"/>
    <property type="match status" value="1"/>
</dbReference>
<feature type="binding site" evidence="5">
    <location>
        <position position="278"/>
    </location>
    <ligand>
        <name>substrate</name>
    </ligand>
</feature>
<reference evidence="7 8" key="1">
    <citation type="journal article" date="2014" name="Int. J. Syst. Evol. Microbiol.">
        <title>Complete genome sequence of Corynebacterium casei LMG S-19264T (=DSM 44701T), isolated from a smear-ripened cheese.</title>
        <authorList>
            <consortium name="US DOE Joint Genome Institute (JGI-PGF)"/>
            <person name="Walter F."/>
            <person name="Albersmeier A."/>
            <person name="Kalinowski J."/>
            <person name="Ruckert C."/>
        </authorList>
    </citation>
    <scope>NUCLEOTIDE SEQUENCE [LARGE SCALE GENOMIC DNA]</scope>
    <source>
        <strain evidence="7 8">CGMCC 1.12976</strain>
    </source>
</reference>
<keyword evidence="2 5" id="KW-0378">Hydrolase</keyword>
<evidence type="ECO:0000256" key="3">
    <source>
        <dbReference type="ARBA" id="ARBA00022833"/>
    </source>
</evidence>
<organism evidence="7 8">
    <name type="scientific">Subtercola lobariae</name>
    <dbReference type="NCBI Taxonomy" id="1588641"/>
    <lineage>
        <taxon>Bacteria</taxon>
        <taxon>Bacillati</taxon>
        <taxon>Actinomycetota</taxon>
        <taxon>Actinomycetes</taxon>
        <taxon>Micrococcales</taxon>
        <taxon>Microbacteriaceae</taxon>
        <taxon>Subtercola</taxon>
    </lineage>
</organism>
<dbReference type="GO" id="GO:0006146">
    <property type="term" value="P:adenine catabolic process"/>
    <property type="evidence" value="ECO:0007669"/>
    <property type="project" value="UniProtKB-UniRule"/>
</dbReference>
<dbReference type="NCBIfam" id="NF006850">
    <property type="entry name" value="PRK09358.1-6"/>
    <property type="match status" value="1"/>
</dbReference>
<dbReference type="InterPro" id="IPR006330">
    <property type="entry name" value="Ado/ade_deaminase"/>
</dbReference>
<gene>
    <name evidence="7" type="ORF">GCM10011399_30500</name>
</gene>
<feature type="binding site" evidence="5">
    <location>
        <position position="277"/>
    </location>
    <ligand>
        <name>Zn(2+)</name>
        <dbReference type="ChEBI" id="CHEBI:29105"/>
        <note>catalytic</note>
    </ligand>
</feature>
<keyword evidence="1 5" id="KW-0479">Metal-binding</keyword>
<evidence type="ECO:0000256" key="2">
    <source>
        <dbReference type="ARBA" id="ARBA00022801"/>
    </source>
</evidence>
<dbReference type="AlphaFoldDB" id="A0A917BBE2"/>
<evidence type="ECO:0000256" key="5">
    <source>
        <dbReference type="HAMAP-Rule" id="MF_01962"/>
    </source>
</evidence>
<sequence length="336" mass="36822">MTHPLYDLPKAELHLHIEGTLEPEMVFALAERNGLELPYESVDDLRSRLQFTDLQSFLDLYYACSAVLREEQDFYDLTAAYLRKAHSQGLRHIEMFFDPQAHTERGVPIDTVIDGLKRALDDAFEEFGITGGLIMCFMRNLPVESAFATLESVADRAAAGDIIGVGLDSTEIGYPPEIFELVYARARALGLHCVAHAGEEAGPEFVEGSLDALKCERIDHGIRSLQNPALVERLRASQVPLTVCPLSTVRLKGVETMAEHPLPRMLEAGLLVTINSDDPSYFGGYVGDNYITVQDTFGFNDAAMAALAMNSVAASFASAARKAELRAEVAAWSAAH</sequence>
<evidence type="ECO:0000256" key="4">
    <source>
        <dbReference type="ARBA" id="ARBA00023080"/>
    </source>
</evidence>
<dbReference type="InterPro" id="IPR028892">
    <property type="entry name" value="ADE"/>
</dbReference>
<evidence type="ECO:0000259" key="6">
    <source>
        <dbReference type="Pfam" id="PF00962"/>
    </source>
</evidence>
<dbReference type="EC" id="3.5.4.2" evidence="5"/>
<dbReference type="GO" id="GO:0000034">
    <property type="term" value="F:adenine deaminase activity"/>
    <property type="evidence" value="ECO:0007669"/>
    <property type="project" value="UniProtKB-UniRule"/>
</dbReference>
<comment type="function">
    <text evidence="5">Catalyzes the hydrolytic deamination of adenine to hypoxanthine. Plays an important role in the purine salvage pathway and in nitrogen catabolism.</text>
</comment>
<feature type="binding site" evidence="5">
    <location>
        <position position="16"/>
    </location>
    <ligand>
        <name>Zn(2+)</name>
        <dbReference type="ChEBI" id="CHEBI:29105"/>
        <note>catalytic</note>
    </ligand>
</feature>
<dbReference type="GO" id="GO:0043103">
    <property type="term" value="P:hypoxanthine salvage"/>
    <property type="evidence" value="ECO:0007669"/>
    <property type="project" value="UniProtKB-UniRule"/>
</dbReference>
<dbReference type="PANTHER" id="PTHR43114">
    <property type="entry name" value="ADENINE DEAMINASE"/>
    <property type="match status" value="1"/>
</dbReference>
<protein>
    <recommendedName>
        <fullName evidence="5">Adenine deaminase</fullName>
        <shortName evidence="5">ADE</shortName>
        <ecNumber evidence="5">3.5.4.2</ecNumber>
    </recommendedName>
    <alternativeName>
        <fullName evidence="5">Adenine aminohydrolase</fullName>
        <shortName evidence="5">AAH</shortName>
    </alternativeName>
</protein>
<dbReference type="InterPro" id="IPR001365">
    <property type="entry name" value="A_deaminase_dom"/>
</dbReference>
<accession>A0A917BBE2</accession>
<comment type="caution">
    <text evidence="7">The sequence shown here is derived from an EMBL/GenBank/DDBJ whole genome shotgun (WGS) entry which is preliminary data.</text>
</comment>
<dbReference type="GO" id="GO:0008270">
    <property type="term" value="F:zinc ion binding"/>
    <property type="evidence" value="ECO:0007669"/>
    <property type="project" value="UniProtKB-UniRule"/>
</dbReference>
<proteinExistence type="inferred from homology"/>
<dbReference type="GO" id="GO:0005829">
    <property type="term" value="C:cytosol"/>
    <property type="evidence" value="ECO:0007669"/>
    <property type="project" value="TreeGrafter"/>
</dbReference>
<dbReference type="NCBIfam" id="TIGR01430">
    <property type="entry name" value="aden_deam"/>
    <property type="match status" value="1"/>
</dbReference>
<feature type="domain" description="Adenosine deaminase" evidence="6">
    <location>
        <begin position="9"/>
        <end position="332"/>
    </location>
</feature>
<dbReference type="SUPFAM" id="SSF51556">
    <property type="entry name" value="Metallo-dependent hydrolases"/>
    <property type="match status" value="1"/>
</dbReference>
<dbReference type="Proteomes" id="UP000598775">
    <property type="component" value="Unassembled WGS sequence"/>
</dbReference>
<evidence type="ECO:0000313" key="7">
    <source>
        <dbReference type="EMBL" id="GGF35363.1"/>
    </source>
</evidence>
<dbReference type="CDD" id="cd01320">
    <property type="entry name" value="ADA"/>
    <property type="match status" value="1"/>
</dbReference>
<dbReference type="Gene3D" id="3.20.20.140">
    <property type="entry name" value="Metal-dependent hydrolases"/>
    <property type="match status" value="1"/>
</dbReference>
<feature type="site" description="Important for catalytic activity" evidence="5">
    <location>
        <position position="220"/>
    </location>
</feature>
<feature type="active site" description="Proton donor" evidence="5">
    <location>
        <position position="199"/>
    </location>
</feature>
<dbReference type="Pfam" id="PF00962">
    <property type="entry name" value="A_deaminase"/>
    <property type="match status" value="1"/>
</dbReference>
<dbReference type="GO" id="GO:0009117">
    <property type="term" value="P:nucleotide metabolic process"/>
    <property type="evidence" value="ECO:0007669"/>
    <property type="project" value="UniProtKB-KW"/>
</dbReference>
<feature type="binding site" evidence="5">
    <location>
        <position position="196"/>
    </location>
    <ligand>
        <name>Zn(2+)</name>
        <dbReference type="ChEBI" id="CHEBI:29105"/>
        <note>catalytic</note>
    </ligand>
</feature>
<comment type="catalytic activity">
    <reaction evidence="5">
        <text>adenine + H2O + H(+) = hypoxanthine + NH4(+)</text>
        <dbReference type="Rhea" id="RHEA:23688"/>
        <dbReference type="ChEBI" id="CHEBI:15377"/>
        <dbReference type="ChEBI" id="CHEBI:15378"/>
        <dbReference type="ChEBI" id="CHEBI:16708"/>
        <dbReference type="ChEBI" id="CHEBI:17368"/>
        <dbReference type="ChEBI" id="CHEBI:28938"/>
        <dbReference type="EC" id="3.5.4.2"/>
    </reaction>
</comment>